<keyword evidence="1 2" id="KW-0175">Coiled coil</keyword>
<protein>
    <submittedName>
        <fullName evidence="3">Uncharacterized protein</fullName>
    </submittedName>
</protein>
<dbReference type="PANTHER" id="PTHR31342:SF35">
    <property type="entry name" value="PROTEIN CHUP1, CHLOROPLASTIC-LIKE"/>
    <property type="match status" value="1"/>
</dbReference>
<accession>A0A484MC38</accession>
<keyword evidence="4" id="KW-1185">Reference proteome</keyword>
<dbReference type="OrthoDB" id="1926437at2759"/>
<evidence type="ECO:0000313" key="4">
    <source>
        <dbReference type="Proteomes" id="UP000595140"/>
    </source>
</evidence>
<dbReference type="PANTHER" id="PTHR31342">
    <property type="entry name" value="PROTEIN CHUP1, CHLOROPLASTIC"/>
    <property type="match status" value="1"/>
</dbReference>
<name>A0A484MC38_9ASTE</name>
<feature type="coiled-coil region" evidence="2">
    <location>
        <begin position="70"/>
        <end position="121"/>
    </location>
</feature>
<reference evidence="3 4" key="1">
    <citation type="submission" date="2018-04" db="EMBL/GenBank/DDBJ databases">
        <authorList>
            <person name="Vogel A."/>
        </authorList>
    </citation>
    <scope>NUCLEOTIDE SEQUENCE [LARGE SCALE GENOMIC DNA]</scope>
</reference>
<dbReference type="Proteomes" id="UP000595140">
    <property type="component" value="Unassembled WGS sequence"/>
</dbReference>
<sequence length="143" mass="17077">MDFPLPGNIYDSENAKKDQNEIEQLRNLVKELEEREVKLEAEVLEYYGLKEQESNILELQKHLKVKAVEIDVLNITITRLQDEKKRLQKKVSKFSFARKELEEARNKIKEMQKQIQVEETEQKNSYCCLSNKLVYFKQRSEKP</sequence>
<gene>
    <name evidence="3" type="ORF">CCAM_LOCUS27262</name>
</gene>
<dbReference type="EMBL" id="OOIL02002916">
    <property type="protein sequence ID" value="VFQ85486.1"/>
    <property type="molecule type" value="Genomic_DNA"/>
</dbReference>
<proteinExistence type="predicted"/>
<dbReference type="GO" id="GO:0055028">
    <property type="term" value="C:cortical microtubule"/>
    <property type="evidence" value="ECO:0007669"/>
    <property type="project" value="TreeGrafter"/>
</dbReference>
<dbReference type="AlphaFoldDB" id="A0A484MC38"/>
<evidence type="ECO:0000256" key="2">
    <source>
        <dbReference type="SAM" id="Coils"/>
    </source>
</evidence>
<dbReference type="GO" id="GO:0072699">
    <property type="term" value="P:protein localization to cortical microtubule cytoskeleton"/>
    <property type="evidence" value="ECO:0007669"/>
    <property type="project" value="TreeGrafter"/>
</dbReference>
<organism evidence="3 4">
    <name type="scientific">Cuscuta campestris</name>
    <dbReference type="NCBI Taxonomy" id="132261"/>
    <lineage>
        <taxon>Eukaryota</taxon>
        <taxon>Viridiplantae</taxon>
        <taxon>Streptophyta</taxon>
        <taxon>Embryophyta</taxon>
        <taxon>Tracheophyta</taxon>
        <taxon>Spermatophyta</taxon>
        <taxon>Magnoliopsida</taxon>
        <taxon>eudicotyledons</taxon>
        <taxon>Gunneridae</taxon>
        <taxon>Pentapetalae</taxon>
        <taxon>asterids</taxon>
        <taxon>lamiids</taxon>
        <taxon>Solanales</taxon>
        <taxon>Convolvulaceae</taxon>
        <taxon>Cuscuteae</taxon>
        <taxon>Cuscuta</taxon>
        <taxon>Cuscuta subgen. Grammica</taxon>
        <taxon>Cuscuta sect. Cleistogrammica</taxon>
    </lineage>
</organism>
<feature type="coiled-coil region" evidence="2">
    <location>
        <begin position="15"/>
        <end position="45"/>
    </location>
</feature>
<evidence type="ECO:0000256" key="1">
    <source>
        <dbReference type="ARBA" id="ARBA00023054"/>
    </source>
</evidence>
<dbReference type="InterPro" id="IPR040265">
    <property type="entry name" value="CHUP1/IPGA1-like"/>
</dbReference>
<evidence type="ECO:0000313" key="3">
    <source>
        <dbReference type="EMBL" id="VFQ85486.1"/>
    </source>
</evidence>